<dbReference type="Proteomes" id="UP000010420">
    <property type="component" value="Unassembled WGS sequence"/>
</dbReference>
<feature type="transmembrane region" description="Helical" evidence="5">
    <location>
        <begin position="263"/>
        <end position="284"/>
    </location>
</feature>
<reference evidence="6 7" key="1">
    <citation type="submission" date="2012-05" db="EMBL/GenBank/DDBJ databases">
        <authorList>
            <person name="Weinstock G."/>
            <person name="Sodergren E."/>
            <person name="Lobos E.A."/>
            <person name="Fulton L."/>
            <person name="Fulton R."/>
            <person name="Courtney L."/>
            <person name="Fronick C."/>
            <person name="O'Laughlin M."/>
            <person name="Godfrey J."/>
            <person name="Wilson R.M."/>
            <person name="Miner T."/>
            <person name="Farmer C."/>
            <person name="Delehaunty K."/>
            <person name="Cordes M."/>
            <person name="Minx P."/>
            <person name="Tomlinson C."/>
            <person name="Chen J."/>
            <person name="Wollam A."/>
            <person name="Pepin K.H."/>
            <person name="Bhonagiri V."/>
            <person name="Zhang X."/>
            <person name="Suruliraj S."/>
            <person name="Warren W."/>
            <person name="Mitreva M."/>
            <person name="Mardis E.R."/>
            <person name="Wilson R.K."/>
        </authorList>
    </citation>
    <scope>NUCLEOTIDE SEQUENCE [LARGE SCALE GENOMIC DNA]</scope>
    <source>
        <strain evidence="6 7">DSM 1785</strain>
    </source>
</reference>
<dbReference type="eggNOG" id="COG0650">
    <property type="taxonomic scope" value="Bacteria"/>
</dbReference>
<dbReference type="OrthoDB" id="9778499at2"/>
<protein>
    <submittedName>
        <fullName evidence="6">NADH dehydrogenase</fullName>
    </submittedName>
</protein>
<accession>L1QHG5</accession>
<feature type="transmembrane region" description="Helical" evidence="5">
    <location>
        <begin position="86"/>
        <end position="107"/>
    </location>
</feature>
<feature type="transmembrane region" description="Helical" evidence="5">
    <location>
        <begin position="232"/>
        <end position="251"/>
    </location>
</feature>
<dbReference type="PANTHER" id="PTHR43359:SF1">
    <property type="entry name" value="FORMATE HYDROGENLYASE SUBUNIT 4-RELATED"/>
    <property type="match status" value="1"/>
</dbReference>
<organism evidence="6 7">
    <name type="scientific">Clostridium celatum DSM 1785</name>
    <dbReference type="NCBI Taxonomy" id="545697"/>
    <lineage>
        <taxon>Bacteria</taxon>
        <taxon>Bacillati</taxon>
        <taxon>Bacillota</taxon>
        <taxon>Clostridia</taxon>
        <taxon>Eubacteriales</taxon>
        <taxon>Clostridiaceae</taxon>
        <taxon>Clostridium</taxon>
    </lineage>
</organism>
<feature type="transmembrane region" description="Helical" evidence="5">
    <location>
        <begin position="151"/>
        <end position="172"/>
    </location>
</feature>
<evidence type="ECO:0000256" key="1">
    <source>
        <dbReference type="ARBA" id="ARBA00004141"/>
    </source>
</evidence>
<comment type="caution">
    <text evidence="6">The sequence shown here is derived from an EMBL/GenBank/DDBJ whole genome shotgun (WGS) entry which is preliminary data.</text>
</comment>
<dbReference type="InterPro" id="IPR052561">
    <property type="entry name" value="ComplexI_Subunit1"/>
</dbReference>
<feature type="transmembrane region" description="Helical" evidence="5">
    <location>
        <begin position="119"/>
        <end position="139"/>
    </location>
</feature>
<keyword evidence="7" id="KW-1185">Reference proteome</keyword>
<evidence type="ECO:0000313" key="7">
    <source>
        <dbReference type="Proteomes" id="UP000010420"/>
    </source>
</evidence>
<dbReference type="PANTHER" id="PTHR43359">
    <property type="entry name" value="FORMATE HYDROGENLYASE SUBUNIT 4"/>
    <property type="match status" value="1"/>
</dbReference>
<sequence length="285" mass="31962">MNYINGILFIIFAPIIGGLLQGIDRKISARMQGRIGPPILQPFYDVKKLLSKEVIVINKAEKFFLAFFLIFMIFTGAIFFCGGDILLVTFAFTLTSIFLVIAAYSTNSPFSTIGAERELLQMMSYEPMVLLTAVGFYLAKDSFNVKDIVVGNVPPIVYLPGVFLGFVFILTIKLRKSPFDLSASHHAHQELVKGITTEFSGKTLAIVEIAHWYEDVLLYGFVYIFFRFNNPMSILLALAMCVVVYIVEILIDNTFSRVKWQALLSSSWIVSGTIGFVNIFILSLL</sequence>
<dbReference type="RefSeq" id="WP_005213152.1">
    <property type="nucleotide sequence ID" value="NZ_KB291640.1"/>
</dbReference>
<keyword evidence="2 5" id="KW-0812">Transmembrane</keyword>
<name>L1QHG5_9CLOT</name>
<dbReference type="PATRIC" id="fig|545697.3.peg.1610"/>
<keyword evidence="3 5" id="KW-1133">Transmembrane helix</keyword>
<feature type="transmembrane region" description="Helical" evidence="5">
    <location>
        <begin position="6"/>
        <end position="23"/>
    </location>
</feature>
<dbReference type="AlphaFoldDB" id="L1QHG5"/>
<evidence type="ECO:0000313" key="6">
    <source>
        <dbReference type="EMBL" id="EKY27032.1"/>
    </source>
</evidence>
<dbReference type="EMBL" id="AMEZ01000048">
    <property type="protein sequence ID" value="EKY27032.1"/>
    <property type="molecule type" value="Genomic_DNA"/>
</dbReference>
<evidence type="ECO:0000256" key="2">
    <source>
        <dbReference type="ARBA" id="ARBA00022692"/>
    </source>
</evidence>
<dbReference type="Pfam" id="PF00146">
    <property type="entry name" value="NADHdh"/>
    <property type="match status" value="1"/>
</dbReference>
<dbReference type="HOGENOM" id="CLU_015134_0_2_9"/>
<evidence type="ECO:0000256" key="4">
    <source>
        <dbReference type="ARBA" id="ARBA00023136"/>
    </source>
</evidence>
<feature type="transmembrane region" description="Helical" evidence="5">
    <location>
        <begin position="63"/>
        <end position="80"/>
    </location>
</feature>
<dbReference type="InterPro" id="IPR001694">
    <property type="entry name" value="NADH_UbQ_OxRdtase_su1/FPO"/>
</dbReference>
<evidence type="ECO:0000256" key="5">
    <source>
        <dbReference type="SAM" id="Phobius"/>
    </source>
</evidence>
<comment type="subcellular location">
    <subcellularLocation>
        <location evidence="1">Membrane</location>
        <topology evidence="1">Multi-pass membrane protein</topology>
    </subcellularLocation>
</comment>
<evidence type="ECO:0000256" key="3">
    <source>
        <dbReference type="ARBA" id="ARBA00022989"/>
    </source>
</evidence>
<gene>
    <name evidence="6" type="ORF">HMPREF0216_01635</name>
</gene>
<dbReference type="STRING" id="545697.HMPREF0216_01635"/>
<proteinExistence type="predicted"/>
<keyword evidence="4 5" id="KW-0472">Membrane</keyword>
<dbReference type="GO" id="GO:0005886">
    <property type="term" value="C:plasma membrane"/>
    <property type="evidence" value="ECO:0007669"/>
    <property type="project" value="TreeGrafter"/>
</dbReference>